<keyword evidence="5" id="KW-1133">Transmembrane helix</keyword>
<dbReference type="InterPro" id="IPR002347">
    <property type="entry name" value="SDR_fam"/>
</dbReference>
<dbReference type="GO" id="GO:0016020">
    <property type="term" value="C:membrane"/>
    <property type="evidence" value="ECO:0007669"/>
    <property type="project" value="UniProtKB-SubCell"/>
</dbReference>
<evidence type="ECO:0000256" key="5">
    <source>
        <dbReference type="ARBA" id="ARBA00022989"/>
    </source>
</evidence>
<dbReference type="RefSeq" id="XP_034115715.1">
    <property type="nucleotide sequence ID" value="XM_034259824.2"/>
</dbReference>
<organism evidence="13 14">
    <name type="scientific">Drosophila albomicans</name>
    <name type="common">Fruit fly</name>
    <dbReference type="NCBI Taxonomy" id="7291"/>
    <lineage>
        <taxon>Eukaryota</taxon>
        <taxon>Metazoa</taxon>
        <taxon>Ecdysozoa</taxon>
        <taxon>Arthropoda</taxon>
        <taxon>Hexapoda</taxon>
        <taxon>Insecta</taxon>
        <taxon>Pterygota</taxon>
        <taxon>Neoptera</taxon>
        <taxon>Endopterygota</taxon>
        <taxon>Diptera</taxon>
        <taxon>Brachycera</taxon>
        <taxon>Muscomorpha</taxon>
        <taxon>Ephydroidea</taxon>
        <taxon>Drosophilidae</taxon>
        <taxon>Drosophila</taxon>
    </lineage>
</organism>
<keyword evidence="6" id="KW-0560">Oxidoreductase</keyword>
<dbReference type="GeneID" id="117575563"/>
<evidence type="ECO:0000256" key="1">
    <source>
        <dbReference type="ARBA" id="ARBA00004141"/>
    </source>
</evidence>
<sequence>MMEIQNQLIKLLTTLLIIGFALSTPVLLLAVMLSKIGECFKYKSPKSIIGEVAVVTGAAHGLGRAIALELAGIGCHVAVVDIDINGAKETVEKIHQISRVKAKAYKVNVTSFTEITDLNAKVTRDLGMVTILINNAGILLLRNRLDPAPEDVQRMIDVNLTSHFWTKTVFLPTMKRLRKGNIVTISSAASLLPFAYHTTYTATKFGATGHMKALQLELAVEKQHDIHVTTVMPMILDTNDEMSDLANISKMNQLYPLIKGQTAARRIVKGMLAGEREIKIPLILDILYRILNLLPLSWQERLILISASNKFLSYKEISLNAKIPKQ</sequence>
<evidence type="ECO:0000256" key="4">
    <source>
        <dbReference type="ARBA" id="ARBA00022857"/>
    </source>
</evidence>
<keyword evidence="8" id="KW-0472">Membrane</keyword>
<keyword evidence="7" id="KW-0443">Lipid metabolism</keyword>
<evidence type="ECO:0000256" key="3">
    <source>
        <dbReference type="ARBA" id="ARBA00022692"/>
    </source>
</evidence>
<evidence type="ECO:0000256" key="10">
    <source>
        <dbReference type="ARBA" id="ARBA00068717"/>
    </source>
</evidence>
<proteinExistence type="inferred from homology"/>
<dbReference type="Pfam" id="PF00106">
    <property type="entry name" value="adh_short"/>
    <property type="match status" value="1"/>
</dbReference>
<accession>A0A6P8XWM5</accession>
<dbReference type="AlphaFoldDB" id="A0A6P8XWM5"/>
<evidence type="ECO:0000256" key="8">
    <source>
        <dbReference type="ARBA" id="ARBA00023136"/>
    </source>
</evidence>
<protein>
    <recommendedName>
        <fullName evidence="10">Short-chain dehydrogenase/reductase 3</fullName>
    </recommendedName>
    <alternativeName>
        <fullName evidence="11">Retinal short-chain dehydrogenase/reductase 1</fullName>
    </alternativeName>
</protein>
<dbReference type="InterPro" id="IPR036291">
    <property type="entry name" value="NAD(P)-bd_dom_sf"/>
</dbReference>
<dbReference type="PRINTS" id="PR00080">
    <property type="entry name" value="SDRFAMILY"/>
</dbReference>
<dbReference type="PANTHER" id="PTHR24322:SF748">
    <property type="entry name" value="FI23927P1-RELATED"/>
    <property type="match status" value="1"/>
</dbReference>
<evidence type="ECO:0000256" key="9">
    <source>
        <dbReference type="ARBA" id="ARBA00059620"/>
    </source>
</evidence>
<dbReference type="Gene3D" id="3.40.50.720">
    <property type="entry name" value="NAD(P)-binding Rossmann-like Domain"/>
    <property type="match status" value="1"/>
</dbReference>
<comment type="function">
    <text evidence="9">Catalyzes the reduction of all-trans-retinal to all-trans-retinol in the presence of NADPH.</text>
</comment>
<evidence type="ECO:0000256" key="7">
    <source>
        <dbReference type="ARBA" id="ARBA00023098"/>
    </source>
</evidence>
<dbReference type="SUPFAM" id="SSF51735">
    <property type="entry name" value="NAD(P)-binding Rossmann-fold domains"/>
    <property type="match status" value="1"/>
</dbReference>
<dbReference type="GO" id="GO:0052650">
    <property type="term" value="F:all-trans-retinol dehydrogenase (NADP+) activity"/>
    <property type="evidence" value="ECO:0007669"/>
    <property type="project" value="UniProtKB-ARBA"/>
</dbReference>
<dbReference type="FunFam" id="3.40.50.720:FF:000131">
    <property type="entry name" value="Short-chain dehydrogenase/reductase 3"/>
    <property type="match status" value="1"/>
</dbReference>
<comment type="similarity">
    <text evidence="2 12">Belongs to the short-chain dehydrogenases/reductases (SDR) family.</text>
</comment>
<dbReference type="PANTHER" id="PTHR24322">
    <property type="entry name" value="PKSB"/>
    <property type="match status" value="1"/>
</dbReference>
<evidence type="ECO:0000313" key="13">
    <source>
        <dbReference type="Proteomes" id="UP000515160"/>
    </source>
</evidence>
<keyword evidence="3" id="KW-0812">Transmembrane</keyword>
<evidence type="ECO:0000256" key="2">
    <source>
        <dbReference type="ARBA" id="ARBA00006484"/>
    </source>
</evidence>
<reference evidence="14" key="1">
    <citation type="submission" date="2025-08" db="UniProtKB">
        <authorList>
            <consortium name="RefSeq"/>
        </authorList>
    </citation>
    <scope>IDENTIFICATION</scope>
    <source>
        <strain evidence="14">15112-1751.03</strain>
        <tissue evidence="14">Whole Adult</tissue>
    </source>
</reference>
<dbReference type="Proteomes" id="UP000515160">
    <property type="component" value="Chromosome 2R"/>
</dbReference>
<comment type="subcellular location">
    <subcellularLocation>
        <location evidence="1">Membrane</location>
        <topology evidence="1">Multi-pass membrane protein</topology>
    </subcellularLocation>
</comment>
<dbReference type="GO" id="GO:0005811">
    <property type="term" value="C:lipid droplet"/>
    <property type="evidence" value="ECO:0007669"/>
    <property type="project" value="TreeGrafter"/>
</dbReference>
<evidence type="ECO:0000313" key="14">
    <source>
        <dbReference type="RefSeq" id="XP_034115715.1"/>
    </source>
</evidence>
<dbReference type="OrthoDB" id="6251714at2759"/>
<evidence type="ECO:0000256" key="6">
    <source>
        <dbReference type="ARBA" id="ARBA00023002"/>
    </source>
</evidence>
<evidence type="ECO:0000256" key="11">
    <source>
        <dbReference type="ARBA" id="ARBA00082544"/>
    </source>
</evidence>
<name>A0A6P8XWM5_DROAB</name>
<keyword evidence="13" id="KW-1185">Reference proteome</keyword>
<evidence type="ECO:0000256" key="12">
    <source>
        <dbReference type="RuleBase" id="RU000363"/>
    </source>
</evidence>
<dbReference type="PRINTS" id="PR00081">
    <property type="entry name" value="GDHRDH"/>
</dbReference>
<gene>
    <name evidence="14" type="primary">LOC117575563</name>
</gene>
<keyword evidence="4" id="KW-0521">NADP</keyword>